<evidence type="ECO:0000259" key="1">
    <source>
        <dbReference type="Pfam" id="PF01832"/>
    </source>
</evidence>
<dbReference type="OrthoDB" id="9763643at2"/>
<dbReference type="AlphaFoldDB" id="A0A366XWF7"/>
<accession>A0A366XWF7</accession>
<proteinExistence type="predicted"/>
<dbReference type="RefSeq" id="WP_113807222.1">
    <property type="nucleotide sequence ID" value="NZ_QOCW01000020.1"/>
</dbReference>
<evidence type="ECO:0000313" key="2">
    <source>
        <dbReference type="EMBL" id="RBW68474.1"/>
    </source>
</evidence>
<dbReference type="EMBL" id="QOCW01000020">
    <property type="protein sequence ID" value="RBW68474.1"/>
    <property type="molecule type" value="Genomic_DNA"/>
</dbReference>
<organism evidence="2 3">
    <name type="scientific">Bacillus taeanensis</name>
    <dbReference type="NCBI Taxonomy" id="273032"/>
    <lineage>
        <taxon>Bacteria</taxon>
        <taxon>Bacillati</taxon>
        <taxon>Bacillota</taxon>
        <taxon>Bacilli</taxon>
        <taxon>Bacillales</taxon>
        <taxon>Bacillaceae</taxon>
        <taxon>Bacillus</taxon>
    </lineage>
</organism>
<name>A0A366XWF7_9BACI</name>
<feature type="domain" description="Mannosyl-glycoprotein endo-beta-N-acetylglucosamidase-like" evidence="1">
    <location>
        <begin position="32"/>
        <end position="144"/>
    </location>
</feature>
<dbReference type="InterPro" id="IPR002901">
    <property type="entry name" value="MGlyc_endo_b_GlcNAc-like_dom"/>
</dbReference>
<comment type="caution">
    <text evidence="2">The sequence shown here is derived from an EMBL/GenBank/DDBJ whole genome shotgun (WGS) entry which is preliminary data.</text>
</comment>
<dbReference type="Pfam" id="PF01832">
    <property type="entry name" value="Glucosaminidase"/>
    <property type="match status" value="1"/>
</dbReference>
<keyword evidence="3" id="KW-1185">Reference proteome</keyword>
<gene>
    <name evidence="2" type="ORF">DS031_16815</name>
</gene>
<evidence type="ECO:0000313" key="3">
    <source>
        <dbReference type="Proteomes" id="UP000253314"/>
    </source>
</evidence>
<protein>
    <submittedName>
        <fullName evidence="2">Glucosaminidase</fullName>
    </submittedName>
</protein>
<reference evidence="2 3" key="1">
    <citation type="submission" date="2018-07" db="EMBL/GenBank/DDBJ databases">
        <title>Lottiidibacillus patelloidae gen. nov., sp. nov., isolated from the intestinal tract of a marine limpet and the reclassification of B. taeanensis BH030017T, B. algicola KMM 3737T and B. hwajinpoensis SW-72T as genus Lottiidibacillus.</title>
        <authorList>
            <person name="Liu R."/>
            <person name="Huang Z."/>
        </authorList>
    </citation>
    <scope>NUCLEOTIDE SEQUENCE [LARGE SCALE GENOMIC DNA]</scope>
    <source>
        <strain evidence="2 3">BH030017</strain>
    </source>
</reference>
<sequence>MNKIMGKTEASLEQMVQFLKEKAPAAPENIAQYYYVIGELEEVRADVALAQALHETGYFRYGGDVKPEQNNFCGLGATGGGNPGHSFNSVLEGVLAQIQHLKGYAAAEPPITKLIDPRYKYINPLGKAPHVEELAGKWAVPGYSRSKYNSLEEAMKAEDAYGHQIMKKVELIKQIKVDKKSNTK</sequence>
<dbReference type="Proteomes" id="UP000253314">
    <property type="component" value="Unassembled WGS sequence"/>
</dbReference>
<dbReference type="GO" id="GO:0004040">
    <property type="term" value="F:amidase activity"/>
    <property type="evidence" value="ECO:0007669"/>
    <property type="project" value="InterPro"/>
</dbReference>